<evidence type="ECO:0000256" key="4">
    <source>
        <dbReference type="ARBA" id="ARBA00022741"/>
    </source>
</evidence>
<dbReference type="GO" id="GO:0055085">
    <property type="term" value="P:transmembrane transport"/>
    <property type="evidence" value="ECO:0007669"/>
    <property type="project" value="UniProtKB-ARBA"/>
</dbReference>
<evidence type="ECO:0000256" key="3">
    <source>
        <dbReference type="ARBA" id="ARBA00022448"/>
    </source>
</evidence>
<dbReference type="InterPro" id="IPR017871">
    <property type="entry name" value="ABC_transporter-like_CS"/>
</dbReference>
<accession>A0AAU7J9V9</accession>
<dbReference type="NCBIfam" id="TIGR01727">
    <property type="entry name" value="oligo_HPY"/>
    <property type="match status" value="1"/>
</dbReference>
<dbReference type="CDD" id="cd03257">
    <property type="entry name" value="ABC_NikE_OppD_transporters"/>
    <property type="match status" value="1"/>
</dbReference>
<proteinExistence type="inferred from homology"/>
<dbReference type="InterPro" id="IPR003593">
    <property type="entry name" value="AAA+_ATPase"/>
</dbReference>
<dbReference type="PROSITE" id="PS50893">
    <property type="entry name" value="ABC_TRANSPORTER_2"/>
    <property type="match status" value="1"/>
</dbReference>
<comment type="subcellular location">
    <subcellularLocation>
        <location evidence="1">Cell inner membrane</location>
        <topology evidence="1">Peripheral membrane protein</topology>
    </subcellularLocation>
</comment>
<organism evidence="7">
    <name type="scientific">Alsobacter sp. KACC 23698</name>
    <dbReference type="NCBI Taxonomy" id="3149229"/>
    <lineage>
        <taxon>Bacteria</taxon>
        <taxon>Pseudomonadati</taxon>
        <taxon>Pseudomonadota</taxon>
        <taxon>Alphaproteobacteria</taxon>
        <taxon>Hyphomicrobiales</taxon>
        <taxon>Alsobacteraceae</taxon>
        <taxon>Alsobacter</taxon>
    </lineage>
</organism>
<keyword evidence="3" id="KW-0813">Transport</keyword>
<gene>
    <name evidence="7" type="ORF">ABEG18_14315</name>
</gene>
<comment type="similarity">
    <text evidence="2">Belongs to the ABC transporter superfamily.</text>
</comment>
<keyword evidence="4" id="KW-0547">Nucleotide-binding</keyword>
<dbReference type="InterPro" id="IPR013563">
    <property type="entry name" value="Oligopep_ABC_C"/>
</dbReference>
<dbReference type="Gene3D" id="3.40.50.300">
    <property type="entry name" value="P-loop containing nucleotide triphosphate hydrolases"/>
    <property type="match status" value="1"/>
</dbReference>
<feature type="domain" description="ABC transporter" evidence="6">
    <location>
        <begin position="25"/>
        <end position="266"/>
    </location>
</feature>
<evidence type="ECO:0000256" key="1">
    <source>
        <dbReference type="ARBA" id="ARBA00004417"/>
    </source>
</evidence>
<dbReference type="GO" id="GO:0016887">
    <property type="term" value="F:ATP hydrolysis activity"/>
    <property type="evidence" value="ECO:0007669"/>
    <property type="project" value="InterPro"/>
</dbReference>
<dbReference type="InterPro" id="IPR050319">
    <property type="entry name" value="ABC_transp_ATP-bind"/>
</dbReference>
<dbReference type="GO" id="GO:0005886">
    <property type="term" value="C:plasma membrane"/>
    <property type="evidence" value="ECO:0007669"/>
    <property type="project" value="UniProtKB-SubCell"/>
</dbReference>
<evidence type="ECO:0000256" key="5">
    <source>
        <dbReference type="ARBA" id="ARBA00022840"/>
    </source>
</evidence>
<protein>
    <submittedName>
        <fullName evidence="7">Oligopeptide/dipeptide ABC transporter ATP-binding protein</fullName>
    </submittedName>
</protein>
<dbReference type="InterPro" id="IPR003439">
    <property type="entry name" value="ABC_transporter-like_ATP-bd"/>
</dbReference>
<dbReference type="PANTHER" id="PTHR43776">
    <property type="entry name" value="TRANSPORT ATP-BINDING PROTEIN"/>
    <property type="match status" value="1"/>
</dbReference>
<dbReference type="FunFam" id="3.40.50.300:FF:000016">
    <property type="entry name" value="Oligopeptide ABC transporter ATP-binding component"/>
    <property type="match status" value="1"/>
</dbReference>
<dbReference type="PROSITE" id="PS00211">
    <property type="entry name" value="ABC_TRANSPORTER_1"/>
    <property type="match status" value="1"/>
</dbReference>
<dbReference type="PANTHER" id="PTHR43776:SF7">
    <property type="entry name" value="D,D-DIPEPTIDE TRANSPORT ATP-BINDING PROTEIN DDPF-RELATED"/>
    <property type="match status" value="1"/>
</dbReference>
<keyword evidence="5 7" id="KW-0067">ATP-binding</keyword>
<dbReference type="GO" id="GO:0005524">
    <property type="term" value="F:ATP binding"/>
    <property type="evidence" value="ECO:0007669"/>
    <property type="project" value="UniProtKB-KW"/>
</dbReference>
<dbReference type="SUPFAM" id="SSF52540">
    <property type="entry name" value="P-loop containing nucleoside triphosphate hydrolases"/>
    <property type="match status" value="1"/>
</dbReference>
<dbReference type="RefSeq" id="WP_406853732.1">
    <property type="nucleotide sequence ID" value="NZ_CP157484.1"/>
</dbReference>
<dbReference type="GO" id="GO:0015833">
    <property type="term" value="P:peptide transport"/>
    <property type="evidence" value="ECO:0007669"/>
    <property type="project" value="InterPro"/>
</dbReference>
<dbReference type="Pfam" id="PF08352">
    <property type="entry name" value="oligo_HPY"/>
    <property type="match status" value="1"/>
</dbReference>
<dbReference type="SMART" id="SM00382">
    <property type="entry name" value="AAA"/>
    <property type="match status" value="1"/>
</dbReference>
<dbReference type="InterPro" id="IPR027417">
    <property type="entry name" value="P-loop_NTPase"/>
</dbReference>
<dbReference type="AlphaFoldDB" id="A0AAU7J9V9"/>
<reference evidence="7" key="1">
    <citation type="submission" date="2024-05" db="EMBL/GenBank/DDBJ databases">
        <authorList>
            <person name="Kim S."/>
            <person name="Heo J."/>
            <person name="Choi H."/>
            <person name="Choi Y."/>
            <person name="Kwon S.-W."/>
            <person name="Kim Y."/>
        </authorList>
    </citation>
    <scope>NUCLEOTIDE SEQUENCE</scope>
    <source>
        <strain evidence="7">KACC 23698</strain>
    </source>
</reference>
<evidence type="ECO:0000259" key="6">
    <source>
        <dbReference type="PROSITE" id="PS50893"/>
    </source>
</evidence>
<evidence type="ECO:0000256" key="2">
    <source>
        <dbReference type="ARBA" id="ARBA00005417"/>
    </source>
</evidence>
<dbReference type="EMBL" id="CP157484">
    <property type="protein sequence ID" value="XBO36914.1"/>
    <property type="molecule type" value="Genomic_DNA"/>
</dbReference>
<dbReference type="Pfam" id="PF00005">
    <property type="entry name" value="ABC_tran"/>
    <property type="match status" value="1"/>
</dbReference>
<sequence length="345" mass="36923">MIGTADTAEPILVVEGLKKSFALRRPTLDVLMRRPVKTLRAVDGVSLSVARGETLGVVGESGCGKSTLARCLVRLYEPDAGSVRFGGQDALALSGDDRRAYNRRVQMVFQDPYGSLNPRISVGDALGEALSVHRIVPSGEIAARVGALLDLVHLPRDAASRYPHEFSGGQRQRIGIARALAVEPSVIIADEPVSALDVSVQAQIVNLFLELQERLGLALLFITHDLRLVRHISHRVAVMYLGRVVETGATEALFNAPRHPYTRALMSAVPQVAVGLRSQREAVRGELPSPVAPPPGCPFHPRCPIAEPRCREIVPALDPRGGAWEVACHLAGDVASAPARAAVSA</sequence>
<evidence type="ECO:0000313" key="7">
    <source>
        <dbReference type="EMBL" id="XBO36914.1"/>
    </source>
</evidence>
<name>A0AAU7J9V9_9HYPH</name>